<proteinExistence type="predicted"/>
<name>A0ACB9K3Q1_9ASTR</name>
<evidence type="ECO:0000313" key="1">
    <source>
        <dbReference type="EMBL" id="KAI3826868.1"/>
    </source>
</evidence>
<protein>
    <submittedName>
        <fullName evidence="1">Uncharacterized protein</fullName>
    </submittedName>
</protein>
<gene>
    <name evidence="1" type="ORF">L1987_00927</name>
</gene>
<sequence length="98" mass="10857">MDNRKGVLPSADDGSAHPNIIYEEPDDEASSSDKDVSDERMKKRKVLFEADLTEGRGGEGPSTEVNEFDAFFRALEKCHFLLVSRCATTPMIFGAQCQ</sequence>
<dbReference type="Proteomes" id="UP001056120">
    <property type="component" value="Linkage Group LG01"/>
</dbReference>
<keyword evidence="2" id="KW-1185">Reference proteome</keyword>
<accession>A0ACB9K3Q1</accession>
<reference evidence="2" key="1">
    <citation type="journal article" date="2022" name="Mol. Ecol. Resour.">
        <title>The genomes of chicory, endive, great burdock and yacon provide insights into Asteraceae palaeo-polyploidization history and plant inulin production.</title>
        <authorList>
            <person name="Fan W."/>
            <person name="Wang S."/>
            <person name="Wang H."/>
            <person name="Wang A."/>
            <person name="Jiang F."/>
            <person name="Liu H."/>
            <person name="Zhao H."/>
            <person name="Xu D."/>
            <person name="Zhang Y."/>
        </authorList>
    </citation>
    <scope>NUCLEOTIDE SEQUENCE [LARGE SCALE GENOMIC DNA]</scope>
    <source>
        <strain evidence="2">cv. Yunnan</strain>
    </source>
</reference>
<organism evidence="1 2">
    <name type="scientific">Smallanthus sonchifolius</name>
    <dbReference type="NCBI Taxonomy" id="185202"/>
    <lineage>
        <taxon>Eukaryota</taxon>
        <taxon>Viridiplantae</taxon>
        <taxon>Streptophyta</taxon>
        <taxon>Embryophyta</taxon>
        <taxon>Tracheophyta</taxon>
        <taxon>Spermatophyta</taxon>
        <taxon>Magnoliopsida</taxon>
        <taxon>eudicotyledons</taxon>
        <taxon>Gunneridae</taxon>
        <taxon>Pentapetalae</taxon>
        <taxon>asterids</taxon>
        <taxon>campanulids</taxon>
        <taxon>Asterales</taxon>
        <taxon>Asteraceae</taxon>
        <taxon>Asteroideae</taxon>
        <taxon>Heliantheae alliance</taxon>
        <taxon>Millerieae</taxon>
        <taxon>Smallanthus</taxon>
    </lineage>
</organism>
<comment type="caution">
    <text evidence="1">The sequence shown here is derived from an EMBL/GenBank/DDBJ whole genome shotgun (WGS) entry which is preliminary data.</text>
</comment>
<evidence type="ECO:0000313" key="2">
    <source>
        <dbReference type="Proteomes" id="UP001056120"/>
    </source>
</evidence>
<dbReference type="EMBL" id="CM042018">
    <property type="protein sequence ID" value="KAI3826868.1"/>
    <property type="molecule type" value="Genomic_DNA"/>
</dbReference>
<reference evidence="1 2" key="2">
    <citation type="journal article" date="2022" name="Mol. Ecol. Resour.">
        <title>The genomes of chicory, endive, great burdock and yacon provide insights into Asteraceae paleo-polyploidization history and plant inulin production.</title>
        <authorList>
            <person name="Fan W."/>
            <person name="Wang S."/>
            <person name="Wang H."/>
            <person name="Wang A."/>
            <person name="Jiang F."/>
            <person name="Liu H."/>
            <person name="Zhao H."/>
            <person name="Xu D."/>
            <person name="Zhang Y."/>
        </authorList>
    </citation>
    <scope>NUCLEOTIDE SEQUENCE [LARGE SCALE GENOMIC DNA]</scope>
    <source>
        <strain evidence="2">cv. Yunnan</strain>
        <tissue evidence="1">Leaves</tissue>
    </source>
</reference>